<keyword evidence="1" id="KW-1133">Transmembrane helix</keyword>
<organism evidence="2 3">
    <name type="scientific">Roseivivax isoporae LMG 25204</name>
    <dbReference type="NCBI Taxonomy" id="1449351"/>
    <lineage>
        <taxon>Bacteria</taxon>
        <taxon>Pseudomonadati</taxon>
        <taxon>Pseudomonadota</taxon>
        <taxon>Alphaproteobacteria</taxon>
        <taxon>Rhodobacterales</taxon>
        <taxon>Roseobacteraceae</taxon>
        <taxon>Roseivivax</taxon>
    </lineage>
</organism>
<keyword evidence="3" id="KW-1185">Reference proteome</keyword>
<keyword evidence="1" id="KW-0472">Membrane</keyword>
<dbReference type="Proteomes" id="UP000023430">
    <property type="component" value="Unassembled WGS sequence"/>
</dbReference>
<evidence type="ECO:0000313" key="3">
    <source>
        <dbReference type="Proteomes" id="UP000023430"/>
    </source>
</evidence>
<name>X7FAY4_9RHOB</name>
<gene>
    <name evidence="2" type="ORF">RISW2_19890</name>
</gene>
<protein>
    <submittedName>
        <fullName evidence="2">Uncharacterized protein</fullName>
    </submittedName>
</protein>
<sequence length="83" mass="8537">MALMMLIAGSTLGFVLGGLGYVAFGISMLEAFSLYAGTGIAALCLGMIASVARSNAGDPPDYPDRVAVTANGSLRVSEQHVYH</sequence>
<dbReference type="RefSeq" id="WP_043767634.1">
    <property type="nucleotide sequence ID" value="NZ_JAME01000006.1"/>
</dbReference>
<dbReference type="EMBL" id="JAME01000006">
    <property type="protein sequence ID" value="ETX30027.1"/>
    <property type="molecule type" value="Genomic_DNA"/>
</dbReference>
<feature type="transmembrane region" description="Helical" evidence="1">
    <location>
        <begin position="32"/>
        <end position="52"/>
    </location>
</feature>
<reference evidence="2 3" key="1">
    <citation type="submission" date="2014-01" db="EMBL/GenBank/DDBJ databases">
        <title>Roseivivax isoporae LMG 25204 Genome Sequencing.</title>
        <authorList>
            <person name="Lai Q."/>
            <person name="Li G."/>
            <person name="Shao Z."/>
        </authorList>
    </citation>
    <scope>NUCLEOTIDE SEQUENCE [LARGE SCALE GENOMIC DNA]</scope>
    <source>
        <strain evidence="2 3">LMG 25204</strain>
    </source>
</reference>
<proteinExistence type="predicted"/>
<accession>X7FAY4</accession>
<evidence type="ECO:0000313" key="2">
    <source>
        <dbReference type="EMBL" id="ETX30027.1"/>
    </source>
</evidence>
<evidence type="ECO:0000256" key="1">
    <source>
        <dbReference type="SAM" id="Phobius"/>
    </source>
</evidence>
<dbReference type="AlphaFoldDB" id="X7FAY4"/>
<comment type="caution">
    <text evidence="2">The sequence shown here is derived from an EMBL/GenBank/DDBJ whole genome shotgun (WGS) entry which is preliminary data.</text>
</comment>
<keyword evidence="1" id="KW-0812">Transmembrane</keyword>